<keyword evidence="3" id="KW-1185">Reference proteome</keyword>
<evidence type="ECO:0000256" key="1">
    <source>
        <dbReference type="SAM" id="MobiDB-lite"/>
    </source>
</evidence>
<gene>
    <name evidence="2" type="ORF">DNG_00207</name>
</gene>
<evidence type="ECO:0000313" key="2">
    <source>
        <dbReference type="EMBL" id="SPN96687.1"/>
    </source>
</evidence>
<accession>A0AAE8MNV0</accession>
<reference evidence="2" key="1">
    <citation type="submission" date="2018-03" db="EMBL/GenBank/DDBJ databases">
        <authorList>
            <person name="Guldener U."/>
        </authorList>
    </citation>
    <scope>NUCLEOTIDE SEQUENCE</scope>
</reference>
<dbReference type="EMBL" id="ONZQ02000001">
    <property type="protein sequence ID" value="SPN96687.1"/>
    <property type="molecule type" value="Genomic_DNA"/>
</dbReference>
<proteinExistence type="predicted"/>
<dbReference type="Proteomes" id="UP001187682">
    <property type="component" value="Unassembled WGS sequence"/>
</dbReference>
<name>A0AAE8MNV0_9PEZI</name>
<comment type="caution">
    <text evidence="2">The sequence shown here is derived from an EMBL/GenBank/DDBJ whole genome shotgun (WGS) entry which is preliminary data.</text>
</comment>
<sequence>MSRSPPTGRDACLMPPPPRIRPISRGPSIGREVPRFVPLPRTFAYSGSSVDARQLDPELLGSEFDSAGSGLDLDDSDDSDEYITYVPRKRIKESESGKV</sequence>
<feature type="region of interest" description="Disordered" evidence="1">
    <location>
        <begin position="1"/>
        <end position="31"/>
    </location>
</feature>
<feature type="compositionally biased region" description="Low complexity" evidence="1">
    <location>
        <begin position="21"/>
        <end position="31"/>
    </location>
</feature>
<evidence type="ECO:0000313" key="3">
    <source>
        <dbReference type="Proteomes" id="UP001187682"/>
    </source>
</evidence>
<protein>
    <submittedName>
        <fullName evidence="2">Uncharacterized protein</fullName>
    </submittedName>
</protein>
<dbReference type="AlphaFoldDB" id="A0AAE8MNV0"/>
<organism evidence="2 3">
    <name type="scientific">Cephalotrichum gorgonifer</name>
    <dbReference type="NCBI Taxonomy" id="2041049"/>
    <lineage>
        <taxon>Eukaryota</taxon>
        <taxon>Fungi</taxon>
        <taxon>Dikarya</taxon>
        <taxon>Ascomycota</taxon>
        <taxon>Pezizomycotina</taxon>
        <taxon>Sordariomycetes</taxon>
        <taxon>Hypocreomycetidae</taxon>
        <taxon>Microascales</taxon>
        <taxon>Microascaceae</taxon>
        <taxon>Cephalotrichum</taxon>
    </lineage>
</organism>